<feature type="compositionally biased region" description="Polar residues" evidence="1">
    <location>
        <begin position="298"/>
        <end position="313"/>
    </location>
</feature>
<dbReference type="HOGENOM" id="CLU_431183_0_0_1"/>
<keyword evidence="4" id="KW-1185">Reference proteome</keyword>
<dbReference type="PaxDb" id="2850-Phatr37299"/>
<feature type="compositionally biased region" description="Basic and acidic residues" evidence="1">
    <location>
        <begin position="319"/>
        <end position="329"/>
    </location>
</feature>
<dbReference type="RefSeq" id="XP_002181244.1">
    <property type="nucleotide sequence ID" value="XM_002181208.1"/>
</dbReference>
<sequence>MLDFIIPDNFPPDNPTVETTEPTATIAPIPNPDPPENVNVNTTLDIPDALKDLLSNFRASLSSTDYYTYQTQAFKGLIKEFKFDADNPMDVLTKAKSNMEEAAFALTAKGKINKEHSRDYSMSGTVLYNSCEPSLQLWLDTQISISTDTILKRHGNSGPVRFYLIWSRYANVDGAVATSIQNALTKLQVRDLPGENVSLYFDTITIIEEYLSSMGRTIPDFVSHVIDVLINVSVHDYSLFLKTQQFVSNPALRNIHALRQLVCDQYQLLLNSGKWHPTAKTGAAFHAVKNFSIETGFPNDTPNTSANINQSPGHSKPRLSREEWEKTIDRSPPSPGSPDCRKSTKGDFNEYWCVTCNRWGNHPTDKTRHPTAKLDHTQFLEKRKKRFTKRETQDPSPAPIPFLWRSPGEFLMALILQISPFLSFDPGGLLFLVGLVCLLPFLLYQTCCLLFLLGVGRAMLPFLASFLPCSTWTPHRTHRHSKWRLTTAFPTSFLLLSSVSVSRTTATFLGTLKITAVTPAAHQLLTFRTVYLRPFQRCRRPGLSHSRAGHFTTYVSSRQLCLEYRTLLNDFKLCRFSGLLDPSLAYFDHPQYDLERILPYGPWEDDPTIVPSFSPPVEPLYVVDSRLASALSTRHLQQLFDSALLQHNMVSEIRHAHSSDNVCSPLLRPGCATASIAGGTLPYDTLYSHRSTPWSMGYSPPSSLHCAYAHDKV</sequence>
<dbReference type="EMBL" id="CM000614">
    <property type="protein sequence ID" value="EEC47167.1"/>
    <property type="molecule type" value="Genomic_DNA"/>
</dbReference>
<feature type="region of interest" description="Disordered" evidence="1">
    <location>
        <begin position="296"/>
        <end position="342"/>
    </location>
</feature>
<dbReference type="Proteomes" id="UP000000759">
    <property type="component" value="Chromosome 12"/>
</dbReference>
<evidence type="ECO:0000313" key="4">
    <source>
        <dbReference type="Proteomes" id="UP000000759"/>
    </source>
</evidence>
<reference evidence="3 4" key="1">
    <citation type="journal article" date="2008" name="Nature">
        <title>The Phaeodactylum genome reveals the evolutionary history of diatom genomes.</title>
        <authorList>
            <person name="Bowler C."/>
            <person name="Allen A.E."/>
            <person name="Badger J.H."/>
            <person name="Grimwood J."/>
            <person name="Jabbari K."/>
            <person name="Kuo A."/>
            <person name="Maheswari U."/>
            <person name="Martens C."/>
            <person name="Maumus F."/>
            <person name="Otillar R.P."/>
            <person name="Rayko E."/>
            <person name="Salamov A."/>
            <person name="Vandepoele K."/>
            <person name="Beszteri B."/>
            <person name="Gruber A."/>
            <person name="Heijde M."/>
            <person name="Katinka M."/>
            <person name="Mock T."/>
            <person name="Valentin K."/>
            <person name="Verret F."/>
            <person name="Berges J.A."/>
            <person name="Brownlee C."/>
            <person name="Cadoret J.P."/>
            <person name="Chiovitti A."/>
            <person name="Choi C.J."/>
            <person name="Coesel S."/>
            <person name="De Martino A."/>
            <person name="Detter J.C."/>
            <person name="Durkin C."/>
            <person name="Falciatore A."/>
            <person name="Fournet J."/>
            <person name="Haruta M."/>
            <person name="Huysman M.J."/>
            <person name="Jenkins B.D."/>
            <person name="Jiroutova K."/>
            <person name="Jorgensen R.E."/>
            <person name="Joubert Y."/>
            <person name="Kaplan A."/>
            <person name="Kroger N."/>
            <person name="Kroth P.G."/>
            <person name="La Roche J."/>
            <person name="Lindquist E."/>
            <person name="Lommer M."/>
            <person name="Martin-Jezequel V."/>
            <person name="Lopez P.J."/>
            <person name="Lucas S."/>
            <person name="Mangogna M."/>
            <person name="McGinnis K."/>
            <person name="Medlin L.K."/>
            <person name="Montsant A."/>
            <person name="Oudot-Le Secq M.P."/>
            <person name="Napoli C."/>
            <person name="Obornik M."/>
            <person name="Parker M.S."/>
            <person name="Petit J.L."/>
            <person name="Porcel B.M."/>
            <person name="Poulsen N."/>
            <person name="Robison M."/>
            <person name="Rychlewski L."/>
            <person name="Rynearson T.A."/>
            <person name="Schmutz J."/>
            <person name="Shapiro H."/>
            <person name="Siaut M."/>
            <person name="Stanley M."/>
            <person name="Sussman M.R."/>
            <person name="Taylor A.R."/>
            <person name="Vardi A."/>
            <person name="von Dassow P."/>
            <person name="Vyverman W."/>
            <person name="Willis A."/>
            <person name="Wyrwicz L.S."/>
            <person name="Rokhsar D.S."/>
            <person name="Weissenbach J."/>
            <person name="Armbrust E.V."/>
            <person name="Green B.R."/>
            <person name="Van de Peer Y."/>
            <person name="Grigoriev I.V."/>
        </authorList>
    </citation>
    <scope>NUCLEOTIDE SEQUENCE [LARGE SCALE GENOMIC DNA]</scope>
    <source>
        <strain evidence="3 4">CCAP 1055/1</strain>
    </source>
</reference>
<keyword evidence="2" id="KW-0472">Membrane</keyword>
<feature type="transmembrane region" description="Helical" evidence="2">
    <location>
        <begin position="429"/>
        <end position="453"/>
    </location>
</feature>
<name>B7G2P8_PHATC</name>
<organism evidence="3 4">
    <name type="scientific">Phaeodactylum tricornutum (strain CCAP 1055/1)</name>
    <dbReference type="NCBI Taxonomy" id="556484"/>
    <lineage>
        <taxon>Eukaryota</taxon>
        <taxon>Sar</taxon>
        <taxon>Stramenopiles</taxon>
        <taxon>Ochrophyta</taxon>
        <taxon>Bacillariophyta</taxon>
        <taxon>Bacillariophyceae</taxon>
        <taxon>Bacillariophycidae</taxon>
        <taxon>Naviculales</taxon>
        <taxon>Phaeodactylaceae</taxon>
        <taxon>Phaeodactylum</taxon>
    </lineage>
</organism>
<dbReference type="GeneID" id="7201946"/>
<accession>B7G2P8</accession>
<dbReference type="AlphaFoldDB" id="B7G2P8"/>
<proteinExistence type="predicted"/>
<evidence type="ECO:0000256" key="2">
    <source>
        <dbReference type="SAM" id="Phobius"/>
    </source>
</evidence>
<protein>
    <submittedName>
        <fullName evidence="3">Uncharacterized protein</fullName>
    </submittedName>
</protein>
<dbReference type="KEGG" id="pti:PHATRDRAFT_37299"/>
<keyword evidence="2" id="KW-0812">Transmembrane</keyword>
<evidence type="ECO:0000313" key="3">
    <source>
        <dbReference type="EMBL" id="EEC47167.1"/>
    </source>
</evidence>
<keyword evidence="2" id="KW-1133">Transmembrane helix</keyword>
<evidence type="ECO:0000256" key="1">
    <source>
        <dbReference type="SAM" id="MobiDB-lite"/>
    </source>
</evidence>
<dbReference type="InParanoid" id="B7G2P8"/>
<gene>
    <name evidence="3" type="ORF">PHATRDRAFT_37299</name>
</gene>
<reference evidence="4" key="2">
    <citation type="submission" date="2008-08" db="EMBL/GenBank/DDBJ databases">
        <authorList>
            <consortium name="Diatom Consortium"/>
            <person name="Grigoriev I."/>
            <person name="Grimwood J."/>
            <person name="Kuo A."/>
            <person name="Otillar R.P."/>
            <person name="Salamov A."/>
            <person name="Detter J.C."/>
            <person name="Lindquist E."/>
            <person name="Shapiro H."/>
            <person name="Lucas S."/>
            <person name="Glavina del Rio T."/>
            <person name="Pitluck S."/>
            <person name="Rokhsar D."/>
            <person name="Bowler C."/>
        </authorList>
    </citation>
    <scope>GENOME REANNOTATION</scope>
    <source>
        <strain evidence="4">CCAP 1055/1</strain>
    </source>
</reference>